<proteinExistence type="predicted"/>
<keyword evidence="2" id="KW-0862">Zinc</keyword>
<name>A0ABU0W0Z5_9RHOB</name>
<dbReference type="RefSeq" id="WP_306681376.1">
    <property type="nucleotide sequence ID" value="NZ_JAVDBT010000015.1"/>
</dbReference>
<feature type="signal peptide" evidence="4">
    <location>
        <begin position="1"/>
        <end position="24"/>
    </location>
</feature>
<reference evidence="6 7" key="1">
    <citation type="submission" date="2023-08" db="EMBL/GenBank/DDBJ databases">
        <title>Characterization of two Paracoccaceae strains isolated from Phycosphere and proposal of Xinfangfangia lacusdiani sp. nov.</title>
        <authorList>
            <person name="Deng Y."/>
            <person name="Zhang Y.Q."/>
        </authorList>
    </citation>
    <scope>NUCLEOTIDE SEQUENCE [LARGE SCALE GENOMIC DNA]</scope>
    <source>
        <strain evidence="6 7">CPCC 101601</strain>
    </source>
</reference>
<comment type="caution">
    <text evidence="6">The sequence shown here is derived from an EMBL/GenBank/DDBJ whole genome shotgun (WGS) entry which is preliminary data.</text>
</comment>
<feature type="chain" id="PRO_5047532831" evidence="4">
    <location>
        <begin position="25"/>
        <end position="236"/>
    </location>
</feature>
<evidence type="ECO:0000256" key="4">
    <source>
        <dbReference type="SAM" id="SignalP"/>
    </source>
</evidence>
<sequence length="236" mass="26196">MQITASKWAGAGILVMALALPAGAEEGTKGHSHGHDHAHSHDHAGGDQTPEAKANAEAKAKISKGYFDDAQVADRTLSDWEGDWQSVYPLLQDGTLDPVWQHKAKSGDKSADAYRAYYETGYQTDVTRIDIKGDQISFYKGDRAARGSYASDGYEVLTYEKGNRGVRFIFRKTEGDAEAPDFIQFSDHIIAPEKSSHFHLYWGSDRKALLSELTHWPTYYPAALSADDVLHEMLHH</sequence>
<dbReference type="InterPro" id="IPR012674">
    <property type="entry name" value="Calycin"/>
</dbReference>
<protein>
    <submittedName>
        <fullName evidence="6">Metal-binding protein ZinT</fullName>
    </submittedName>
</protein>
<feature type="region of interest" description="Disordered" evidence="3">
    <location>
        <begin position="25"/>
        <end position="58"/>
    </location>
</feature>
<feature type="domain" description="ZinT" evidence="5">
    <location>
        <begin position="59"/>
        <end position="236"/>
    </location>
</feature>
<evidence type="ECO:0000256" key="3">
    <source>
        <dbReference type="SAM" id="MobiDB-lite"/>
    </source>
</evidence>
<dbReference type="InterPro" id="IPR015304">
    <property type="entry name" value="ZinT_dom"/>
</dbReference>
<dbReference type="EMBL" id="JAVDBT010000015">
    <property type="protein sequence ID" value="MDQ2067668.1"/>
    <property type="molecule type" value="Genomic_DNA"/>
</dbReference>
<evidence type="ECO:0000256" key="2">
    <source>
        <dbReference type="ARBA" id="ARBA00022833"/>
    </source>
</evidence>
<dbReference type="Gene3D" id="2.40.128.20">
    <property type="match status" value="1"/>
</dbReference>
<keyword evidence="1 4" id="KW-0732">Signal</keyword>
<dbReference type="Proteomes" id="UP001239680">
    <property type="component" value="Unassembled WGS sequence"/>
</dbReference>
<accession>A0ABU0W0Z5</accession>
<evidence type="ECO:0000256" key="1">
    <source>
        <dbReference type="ARBA" id="ARBA00022729"/>
    </source>
</evidence>
<evidence type="ECO:0000313" key="6">
    <source>
        <dbReference type="EMBL" id="MDQ2067668.1"/>
    </source>
</evidence>
<feature type="compositionally biased region" description="Basic and acidic residues" evidence="3">
    <location>
        <begin position="26"/>
        <end position="45"/>
    </location>
</feature>
<organism evidence="6 7">
    <name type="scientific">Pseudogemmobacter lacusdianii</name>
    <dbReference type="NCBI Taxonomy" id="3069608"/>
    <lineage>
        <taxon>Bacteria</taxon>
        <taxon>Pseudomonadati</taxon>
        <taxon>Pseudomonadota</taxon>
        <taxon>Alphaproteobacteria</taxon>
        <taxon>Rhodobacterales</taxon>
        <taxon>Paracoccaceae</taxon>
        <taxon>Pseudogemmobacter</taxon>
    </lineage>
</organism>
<gene>
    <name evidence="6" type="ORF">Q9295_14925</name>
</gene>
<dbReference type="SUPFAM" id="SSF50814">
    <property type="entry name" value="Lipocalins"/>
    <property type="match status" value="1"/>
</dbReference>
<keyword evidence="7" id="KW-1185">Reference proteome</keyword>
<evidence type="ECO:0000313" key="7">
    <source>
        <dbReference type="Proteomes" id="UP001239680"/>
    </source>
</evidence>
<evidence type="ECO:0000259" key="5">
    <source>
        <dbReference type="Pfam" id="PF09223"/>
    </source>
</evidence>
<dbReference type="Pfam" id="PF09223">
    <property type="entry name" value="ZinT"/>
    <property type="match status" value="1"/>
</dbReference>